<organism evidence="4 5">
    <name type="scientific">Marinobacter persicus</name>
    <dbReference type="NCBI Taxonomy" id="930118"/>
    <lineage>
        <taxon>Bacteria</taxon>
        <taxon>Pseudomonadati</taxon>
        <taxon>Pseudomonadota</taxon>
        <taxon>Gammaproteobacteria</taxon>
        <taxon>Pseudomonadales</taxon>
        <taxon>Marinobacteraceae</taxon>
        <taxon>Marinobacter</taxon>
    </lineage>
</organism>
<evidence type="ECO:0000313" key="5">
    <source>
        <dbReference type="Proteomes" id="UP000199445"/>
    </source>
</evidence>
<feature type="domain" description="DUF4124" evidence="3">
    <location>
        <begin position="11"/>
        <end position="56"/>
    </location>
</feature>
<feature type="region of interest" description="Disordered" evidence="1">
    <location>
        <begin position="115"/>
        <end position="143"/>
    </location>
</feature>
<name>A0A1I3RBM2_9GAMM</name>
<feature type="region of interest" description="Disordered" evidence="1">
    <location>
        <begin position="64"/>
        <end position="99"/>
    </location>
</feature>
<protein>
    <recommendedName>
        <fullName evidence="3">DUF4124 domain-containing protein</fullName>
    </recommendedName>
</protein>
<dbReference type="InterPro" id="IPR025392">
    <property type="entry name" value="DUF4124"/>
</dbReference>
<feature type="compositionally biased region" description="Basic and acidic residues" evidence="1">
    <location>
        <begin position="79"/>
        <end position="99"/>
    </location>
</feature>
<accession>A0A1I3RBM2</accession>
<evidence type="ECO:0000256" key="1">
    <source>
        <dbReference type="SAM" id="MobiDB-lite"/>
    </source>
</evidence>
<evidence type="ECO:0000259" key="3">
    <source>
        <dbReference type="Pfam" id="PF13511"/>
    </source>
</evidence>
<gene>
    <name evidence="4" type="ORF">SAMN05216429_102300</name>
</gene>
<keyword evidence="2" id="KW-0732">Signal</keyword>
<dbReference type="Pfam" id="PF13511">
    <property type="entry name" value="DUF4124"/>
    <property type="match status" value="1"/>
</dbReference>
<dbReference type="AlphaFoldDB" id="A0A1I3RBM2"/>
<feature type="signal peptide" evidence="2">
    <location>
        <begin position="1"/>
        <end position="21"/>
    </location>
</feature>
<dbReference type="Proteomes" id="UP000199445">
    <property type="component" value="Unassembled WGS sequence"/>
</dbReference>
<evidence type="ECO:0000256" key="2">
    <source>
        <dbReference type="SAM" id="SignalP"/>
    </source>
</evidence>
<sequence>MPRITALALLVCAGLSPHAFAEIYQWTDAKGAVHFSDTPPEQGNHQPLDMQPMVTVPMHENLKQADSVSRSRRAVGKMLESEHEDRFSSGDKSAKADSCRKLEQRLKRIQAQLRSGYENDRGNRLREQRRELSRQHSRECILG</sequence>
<keyword evidence="5" id="KW-1185">Reference proteome</keyword>
<dbReference type="EMBL" id="FOSC01000002">
    <property type="protein sequence ID" value="SFJ42727.1"/>
    <property type="molecule type" value="Genomic_DNA"/>
</dbReference>
<feature type="compositionally biased region" description="Basic and acidic residues" evidence="1">
    <location>
        <begin position="117"/>
        <end position="143"/>
    </location>
</feature>
<dbReference type="OrthoDB" id="7062774at2"/>
<reference evidence="4 5" key="1">
    <citation type="submission" date="2016-10" db="EMBL/GenBank/DDBJ databases">
        <authorList>
            <person name="de Groot N.N."/>
        </authorList>
    </citation>
    <scope>NUCLEOTIDE SEQUENCE [LARGE SCALE GENOMIC DNA]</scope>
    <source>
        <strain evidence="4 5">IBRC-M 10445</strain>
    </source>
</reference>
<evidence type="ECO:0000313" key="4">
    <source>
        <dbReference type="EMBL" id="SFJ42727.1"/>
    </source>
</evidence>
<feature type="chain" id="PRO_5011572501" description="DUF4124 domain-containing protein" evidence="2">
    <location>
        <begin position="22"/>
        <end position="143"/>
    </location>
</feature>
<dbReference type="RefSeq" id="WP_091701700.1">
    <property type="nucleotide sequence ID" value="NZ_BMYN01000002.1"/>
</dbReference>
<proteinExistence type="predicted"/>